<comment type="caution">
    <text evidence="1">The sequence shown here is derived from an EMBL/GenBank/DDBJ whole genome shotgun (WGS) entry which is preliminary data.</text>
</comment>
<dbReference type="AlphaFoldDB" id="A0AA44KT07"/>
<name>A0AA44KT07_9BACI</name>
<evidence type="ECO:0000313" key="2">
    <source>
        <dbReference type="Proteomes" id="UP000183185"/>
    </source>
</evidence>
<dbReference type="Proteomes" id="UP000183185">
    <property type="component" value="Unassembled WGS sequence"/>
</dbReference>
<evidence type="ECO:0008006" key="3">
    <source>
        <dbReference type="Google" id="ProtNLM"/>
    </source>
</evidence>
<accession>A0AA44KT07</accession>
<organism evidence="1 2">
    <name type="scientific">Bacillus proteolyticus</name>
    <dbReference type="NCBI Taxonomy" id="2026192"/>
    <lineage>
        <taxon>Bacteria</taxon>
        <taxon>Bacillati</taxon>
        <taxon>Bacillota</taxon>
        <taxon>Bacilli</taxon>
        <taxon>Bacillales</taxon>
        <taxon>Bacillaceae</taxon>
        <taxon>Bacillus</taxon>
        <taxon>Bacillus cereus group</taxon>
    </lineage>
</organism>
<proteinExistence type="predicted"/>
<protein>
    <recommendedName>
        <fullName evidence="3">Pre-toxin TG domain-containing protein</fullName>
    </recommendedName>
</protein>
<feature type="non-terminal residue" evidence="1">
    <location>
        <position position="281"/>
    </location>
</feature>
<sequence>MEEVAAFMNKLPGSMKNVVEKIKNIEIPNLSPKPSLAGAGNVGEGNTLGRELFSVAKSETKGQAQNANRLSGEKLDNLSLNIEKKTSVGNEPVFEKKPAQFFNRVNLKSGAKYTHNMIENPGPLAEVRGNPASNFLAGKYNVKILDEDTTLYRSGKKGGLTIPGEEQNALGQWFTREPAESVAKVRIDSAVKAQWIDPKTGVLTGTSPIESTYAIKIPKGTTIYEGPVGYQGGHYLGGENCNQIFISEPWKISGVEPLSETPINMKNGAKVVAEDIINVEP</sequence>
<gene>
    <name evidence="1" type="ORF">BAQ49_12790</name>
</gene>
<evidence type="ECO:0000313" key="1">
    <source>
        <dbReference type="EMBL" id="OJE40355.1"/>
    </source>
</evidence>
<dbReference type="EMBL" id="MACH01000120">
    <property type="protein sequence ID" value="OJE40355.1"/>
    <property type="molecule type" value="Genomic_DNA"/>
</dbReference>
<reference evidence="1 2" key="1">
    <citation type="submission" date="2016-06" db="EMBL/GenBank/DDBJ databases">
        <title>First insights into the genetic diversity and population structure of in the Bacillus cereus group bacteria from diverse marine environments.</title>
        <authorList>
            <person name="Liu Y."/>
            <person name="Lai Q."/>
            <person name="Shao Z."/>
        </authorList>
    </citation>
    <scope>NUCLEOTIDE SEQUENCE [LARGE SCALE GENOMIC DNA]</scope>
    <source>
        <strain evidence="1 2">TD42</strain>
    </source>
</reference>